<feature type="compositionally biased region" description="Low complexity" evidence="1">
    <location>
        <begin position="86"/>
        <end position="104"/>
    </location>
</feature>
<evidence type="ECO:0000313" key="4">
    <source>
        <dbReference type="Proteomes" id="UP000053859"/>
    </source>
</evidence>
<dbReference type="PATRIC" id="fig|146537.3.peg.779"/>
<feature type="region of interest" description="Disordered" evidence="1">
    <location>
        <begin position="71"/>
        <end position="129"/>
    </location>
</feature>
<keyword evidence="2" id="KW-1133">Transmembrane helix</keyword>
<proteinExistence type="predicted"/>
<keyword evidence="4" id="KW-1185">Reference proteome</keyword>
<evidence type="ECO:0000256" key="1">
    <source>
        <dbReference type="SAM" id="MobiDB-lite"/>
    </source>
</evidence>
<gene>
    <name evidence="3" type="ORF">SAZU_0739</name>
</gene>
<dbReference type="AlphaFoldDB" id="A0A0K8PDN8"/>
<evidence type="ECO:0000313" key="3">
    <source>
        <dbReference type="EMBL" id="GAP46007.1"/>
    </source>
</evidence>
<name>A0A0K8PDN8_STRAJ</name>
<dbReference type="Proteomes" id="UP000053859">
    <property type="component" value="Unassembled WGS sequence"/>
</dbReference>
<accession>A0A0K8PDN8</accession>
<reference evidence="3" key="1">
    <citation type="journal article" date="2015" name="Genome Announc.">
        <title>Draft Genome Sequence of Thiostrepton-Producing Streptomyces azureus ATCC 14921.</title>
        <authorList>
            <person name="Sakihara K."/>
            <person name="Maeda J."/>
            <person name="Tashiro K."/>
            <person name="Fujino Y."/>
            <person name="Kuhara S."/>
            <person name="Ohshima T."/>
            <person name="Ogata S."/>
            <person name="Doi K."/>
        </authorList>
    </citation>
    <scope>NUCLEOTIDE SEQUENCE [LARGE SCALE GENOMIC DNA]</scope>
    <source>
        <strain evidence="3">ATCC14921</strain>
    </source>
</reference>
<keyword evidence="2" id="KW-0472">Membrane</keyword>
<keyword evidence="2" id="KW-0812">Transmembrane</keyword>
<evidence type="ECO:0000256" key="2">
    <source>
        <dbReference type="SAM" id="Phobius"/>
    </source>
</evidence>
<feature type="transmembrane region" description="Helical" evidence="2">
    <location>
        <begin position="50"/>
        <end position="68"/>
    </location>
</feature>
<protein>
    <submittedName>
        <fullName evidence="3">Levansucrase</fullName>
    </submittedName>
</protein>
<organism evidence="3 4">
    <name type="scientific">Streptomyces azureus</name>
    <dbReference type="NCBI Taxonomy" id="146537"/>
    <lineage>
        <taxon>Bacteria</taxon>
        <taxon>Bacillati</taxon>
        <taxon>Actinomycetota</taxon>
        <taxon>Actinomycetes</taxon>
        <taxon>Kitasatosporales</taxon>
        <taxon>Streptomycetaceae</taxon>
        <taxon>Streptomyces</taxon>
    </lineage>
</organism>
<dbReference type="EMBL" id="DF968199">
    <property type="protein sequence ID" value="GAP46007.1"/>
    <property type="molecule type" value="Genomic_DNA"/>
</dbReference>
<sequence length="129" mass="13518">MSRGEIRHEALEQRLRDALEARANSAGLEHLRPAALPTVTRRPLLPPRRAVIVLFGLAAAAAFALLFLTNSTPDRPVGPAVRPTRSVSPPASQVPASPATPSPSHRGAAATEEGPDPASTATRPSDDQP</sequence>